<comment type="caution">
    <text evidence="1">The sequence shown here is derived from an EMBL/GenBank/DDBJ whole genome shotgun (WGS) entry which is preliminary data.</text>
</comment>
<accession>A0ABV3G1Q6</accession>
<dbReference type="EMBL" id="JBFAKC010000016">
    <property type="protein sequence ID" value="MEV0711614.1"/>
    <property type="molecule type" value="Genomic_DNA"/>
</dbReference>
<sequence length="81" mass="8480">MNPSDTGAQLPADEHDALTTILRAPPPPGIAALPSESRDDLAALVEEVTRKRIEELTVAALGALDNVPVFLRGAVRKAVGL</sequence>
<dbReference type="Proteomes" id="UP001551695">
    <property type="component" value="Unassembled WGS sequence"/>
</dbReference>
<gene>
    <name evidence="1" type="ORF">AB0I48_29060</name>
</gene>
<reference evidence="1 2" key="1">
    <citation type="submission" date="2024-06" db="EMBL/GenBank/DDBJ databases">
        <title>The Natural Products Discovery Center: Release of the First 8490 Sequenced Strains for Exploring Actinobacteria Biosynthetic Diversity.</title>
        <authorList>
            <person name="Kalkreuter E."/>
            <person name="Kautsar S.A."/>
            <person name="Yang D."/>
            <person name="Bader C.D."/>
            <person name="Teijaro C.N."/>
            <person name="Fluegel L."/>
            <person name="Davis C.M."/>
            <person name="Simpson J.R."/>
            <person name="Lauterbach L."/>
            <person name="Steele A.D."/>
            <person name="Gui C."/>
            <person name="Meng S."/>
            <person name="Li G."/>
            <person name="Viehrig K."/>
            <person name="Ye F."/>
            <person name="Su P."/>
            <person name="Kiefer A.F."/>
            <person name="Nichols A."/>
            <person name="Cepeda A.J."/>
            <person name="Yan W."/>
            <person name="Fan B."/>
            <person name="Jiang Y."/>
            <person name="Adhikari A."/>
            <person name="Zheng C.-J."/>
            <person name="Schuster L."/>
            <person name="Cowan T.M."/>
            <person name="Smanski M.J."/>
            <person name="Chevrette M.G."/>
            <person name="De Carvalho L.P.S."/>
            <person name="Shen B."/>
        </authorList>
    </citation>
    <scope>NUCLEOTIDE SEQUENCE [LARGE SCALE GENOMIC DNA]</scope>
    <source>
        <strain evidence="1 2">NPDC050403</strain>
    </source>
</reference>
<organism evidence="1 2">
    <name type="scientific">Nocardia aurea</name>
    <dbReference type="NCBI Taxonomy" id="2144174"/>
    <lineage>
        <taxon>Bacteria</taxon>
        <taxon>Bacillati</taxon>
        <taxon>Actinomycetota</taxon>
        <taxon>Actinomycetes</taxon>
        <taxon>Mycobacteriales</taxon>
        <taxon>Nocardiaceae</taxon>
        <taxon>Nocardia</taxon>
    </lineage>
</organism>
<name>A0ABV3G1Q6_9NOCA</name>
<evidence type="ECO:0000313" key="2">
    <source>
        <dbReference type="Proteomes" id="UP001551695"/>
    </source>
</evidence>
<evidence type="ECO:0000313" key="1">
    <source>
        <dbReference type="EMBL" id="MEV0711614.1"/>
    </source>
</evidence>
<protein>
    <submittedName>
        <fullName evidence="1">Uncharacterized protein</fullName>
    </submittedName>
</protein>
<proteinExistence type="predicted"/>
<keyword evidence="2" id="KW-1185">Reference proteome</keyword>
<dbReference type="RefSeq" id="WP_109528231.1">
    <property type="nucleotide sequence ID" value="NZ_JBFAKC010000016.1"/>
</dbReference>